<dbReference type="PANTHER" id="PTHR33744">
    <property type="entry name" value="CARBOHYDRATE DIACID REGULATOR"/>
    <property type="match status" value="1"/>
</dbReference>
<comment type="caution">
    <text evidence="2">The sequence shown here is derived from an EMBL/GenBank/DDBJ whole genome shotgun (WGS) entry which is preliminary data.</text>
</comment>
<evidence type="ECO:0000313" key="3">
    <source>
        <dbReference type="Proteomes" id="UP000886817"/>
    </source>
</evidence>
<dbReference type="PANTHER" id="PTHR33744:SF1">
    <property type="entry name" value="DNA-BINDING TRANSCRIPTIONAL ACTIVATOR ADER"/>
    <property type="match status" value="1"/>
</dbReference>
<accession>A0A9D2B3C2</accession>
<protein>
    <submittedName>
        <fullName evidence="2">Helix-turn-helix domain-containing protein</fullName>
    </submittedName>
</protein>
<dbReference type="InterPro" id="IPR025736">
    <property type="entry name" value="PucR_C-HTH_dom"/>
</dbReference>
<evidence type="ECO:0000313" key="2">
    <source>
        <dbReference type="EMBL" id="HIX58946.1"/>
    </source>
</evidence>
<feature type="non-terminal residue" evidence="2">
    <location>
        <position position="1"/>
    </location>
</feature>
<organism evidence="2 3">
    <name type="scientific">Candidatus Blautia gallistercoris</name>
    <dbReference type="NCBI Taxonomy" id="2838490"/>
    <lineage>
        <taxon>Bacteria</taxon>
        <taxon>Bacillati</taxon>
        <taxon>Bacillota</taxon>
        <taxon>Clostridia</taxon>
        <taxon>Lachnospirales</taxon>
        <taxon>Lachnospiraceae</taxon>
        <taxon>Blautia</taxon>
    </lineage>
</organism>
<reference evidence="2" key="1">
    <citation type="journal article" date="2021" name="PeerJ">
        <title>Extensive microbial diversity within the chicken gut microbiome revealed by metagenomics and culture.</title>
        <authorList>
            <person name="Gilroy R."/>
            <person name="Ravi A."/>
            <person name="Getino M."/>
            <person name="Pursley I."/>
            <person name="Horton D.L."/>
            <person name="Alikhan N.F."/>
            <person name="Baker D."/>
            <person name="Gharbi K."/>
            <person name="Hall N."/>
            <person name="Watson M."/>
            <person name="Adriaenssens E.M."/>
            <person name="Foster-Nyarko E."/>
            <person name="Jarju S."/>
            <person name="Secka A."/>
            <person name="Antonio M."/>
            <person name="Oren A."/>
            <person name="Chaudhuri R.R."/>
            <person name="La Ragione R."/>
            <person name="Hildebrand F."/>
            <person name="Pallen M.J."/>
        </authorList>
    </citation>
    <scope>NUCLEOTIDE SEQUENCE</scope>
    <source>
        <strain evidence="2">ChiSjej1B19-8411</strain>
    </source>
</reference>
<feature type="domain" description="PucR C-terminal helix-turn-helix" evidence="1">
    <location>
        <begin position="62"/>
        <end position="119"/>
    </location>
</feature>
<reference evidence="2" key="2">
    <citation type="submission" date="2021-04" db="EMBL/GenBank/DDBJ databases">
        <authorList>
            <person name="Gilroy R."/>
        </authorList>
    </citation>
    <scope>NUCLEOTIDE SEQUENCE</scope>
    <source>
        <strain evidence="2">ChiSjej1B19-8411</strain>
    </source>
</reference>
<dbReference type="Proteomes" id="UP000886817">
    <property type="component" value="Unassembled WGS sequence"/>
</dbReference>
<dbReference type="Gene3D" id="1.10.10.2840">
    <property type="entry name" value="PucR C-terminal helix-turn-helix domain"/>
    <property type="match status" value="1"/>
</dbReference>
<dbReference type="EMBL" id="DXEX01000103">
    <property type="protein sequence ID" value="HIX58946.1"/>
    <property type="molecule type" value="Genomic_DNA"/>
</dbReference>
<gene>
    <name evidence="2" type="ORF">IAA45_04420</name>
</gene>
<dbReference type="AlphaFoldDB" id="A0A9D2B3C2"/>
<dbReference type="InterPro" id="IPR051448">
    <property type="entry name" value="CdaR-like_regulators"/>
</dbReference>
<name>A0A9D2B3C2_9FIRM</name>
<evidence type="ECO:0000259" key="1">
    <source>
        <dbReference type="Pfam" id="PF13556"/>
    </source>
</evidence>
<dbReference type="InterPro" id="IPR042070">
    <property type="entry name" value="PucR_C-HTH_sf"/>
</dbReference>
<sequence>LTGVSLCIRIFSASQRYSLRCYSASYSSGILQRAGNPVRYKVCSHPALRLLRQYDEKHGSGLYDTLFQYLFQDRSIQKGAEALHIHRNSFLYRIHRIKELTQIDLEDPSARFYLMLSFLLERSSLL</sequence>
<dbReference type="Pfam" id="PF13556">
    <property type="entry name" value="HTH_30"/>
    <property type="match status" value="1"/>
</dbReference>
<proteinExistence type="predicted"/>